<dbReference type="InterPro" id="IPR013320">
    <property type="entry name" value="ConA-like_dom_sf"/>
</dbReference>
<sequence>MKINSILRLNRVLLALAWSVSLCMATVAQNEIFCGGVSGCSNLAVAANSDEFRAAGGNIFIHSVGWDNHTTEAQKNTIVQLWQDHEWGIEMGFSAYDYTSRQNAYKSRYLDRGIQAKFITVNAYSSGRIPEVDDWILDRQAYYDKGVDSSTAIYATFEYQNMAEYQTTLHQNLVSDRTDFQEIITASGGMTLDIPPTVYFRRINSTNSNIRKYHDWILDAIRWAQSRGHTVGIIVSPNSARTNYDEDTKAFVEILETENALPNFFIVENYSPEDPATYDNEVGNEDTPHHQLGCARLLQGWLPVSGDIDPTSGLVAHWPLDEGAGTNAVDASGYGFDGELLNGATWGSDATRDSYVVFDGTDDRIATTFTYALAETNDFTWAWWAKKATAPGADNGSIMVGNRYGNTGSENYEFIKFTPISVQFANSDTAGAIERYDYSDIPQDEWHHYAMVKDGTSYQWYVDGVAQGVASNFVYNESSPLPFLIGGDDDGSGTKVNEHFEGCIDDVVLYREALTPAEVADVRDGHYPYAQLVYELIAGWDTWDSISAPTPTFAAAGITASATAFSPDGNWNTSATEDRGSSKDGTWGTFDGDGNPAGTNTTLGVDCISLLNGRNGSITLTISNIGSSDIYLGAIHFDALAFRANAARTYAVNVLAGSDITVGNVFTSADQAITELGGTAGLKTDDLDPETHDQHDDIDVSLAGIADSTLEVGGVAILELVFSGGTPGNSGHHLWIDNVGITGAFSPVTVSPMLEYEMIGGDMVFNWTGSGMKVQSRTNLIEGVWIDVPDGDSPPVNITPANSGAFFRLIEQ</sequence>
<organism evidence="3 4">
    <name type="scientific">Pontiella desulfatans</name>
    <dbReference type="NCBI Taxonomy" id="2750659"/>
    <lineage>
        <taxon>Bacteria</taxon>
        <taxon>Pseudomonadati</taxon>
        <taxon>Kiritimatiellota</taxon>
        <taxon>Kiritimatiellia</taxon>
        <taxon>Kiritimatiellales</taxon>
        <taxon>Pontiellaceae</taxon>
        <taxon>Pontiella</taxon>
    </lineage>
</organism>
<keyword evidence="4" id="KW-1185">Reference proteome</keyword>
<evidence type="ECO:0000256" key="2">
    <source>
        <dbReference type="SAM" id="SignalP"/>
    </source>
</evidence>
<feature type="region of interest" description="Disordered" evidence="1">
    <location>
        <begin position="569"/>
        <end position="595"/>
    </location>
</feature>
<evidence type="ECO:0000313" key="3">
    <source>
        <dbReference type="EMBL" id="VGO12663.1"/>
    </source>
</evidence>
<name>A0A6C2TYH6_PONDE</name>
<accession>A0A6C2TYH6</accession>
<evidence type="ECO:0008006" key="5">
    <source>
        <dbReference type="Google" id="ProtNLM"/>
    </source>
</evidence>
<dbReference type="Gene3D" id="2.60.120.200">
    <property type="match status" value="1"/>
</dbReference>
<feature type="chain" id="PRO_5025352130" description="LamG-like jellyroll fold domain-containing protein" evidence="2">
    <location>
        <begin position="25"/>
        <end position="812"/>
    </location>
</feature>
<dbReference type="Proteomes" id="UP000366872">
    <property type="component" value="Unassembled WGS sequence"/>
</dbReference>
<dbReference type="AlphaFoldDB" id="A0A6C2TYH6"/>
<gene>
    <name evidence="3" type="ORF">PDESU_01216</name>
</gene>
<protein>
    <recommendedName>
        <fullName evidence="5">LamG-like jellyroll fold domain-containing protein</fullName>
    </recommendedName>
</protein>
<dbReference type="EMBL" id="CAAHFG010000001">
    <property type="protein sequence ID" value="VGO12663.1"/>
    <property type="molecule type" value="Genomic_DNA"/>
</dbReference>
<evidence type="ECO:0000313" key="4">
    <source>
        <dbReference type="Proteomes" id="UP000366872"/>
    </source>
</evidence>
<keyword evidence="2" id="KW-0732">Signal</keyword>
<evidence type="ECO:0000256" key="1">
    <source>
        <dbReference type="SAM" id="MobiDB-lite"/>
    </source>
</evidence>
<proteinExistence type="predicted"/>
<reference evidence="3 4" key="1">
    <citation type="submission" date="2019-04" db="EMBL/GenBank/DDBJ databases">
        <authorList>
            <person name="Van Vliet M D."/>
        </authorList>
    </citation>
    <scope>NUCLEOTIDE SEQUENCE [LARGE SCALE GENOMIC DNA]</scope>
    <source>
        <strain evidence="3 4">F1</strain>
    </source>
</reference>
<feature type="signal peptide" evidence="2">
    <location>
        <begin position="1"/>
        <end position="24"/>
    </location>
</feature>
<dbReference type="SUPFAM" id="SSF49899">
    <property type="entry name" value="Concanavalin A-like lectins/glucanases"/>
    <property type="match status" value="1"/>
</dbReference>
<dbReference type="Pfam" id="PF13385">
    <property type="entry name" value="Laminin_G_3"/>
    <property type="match status" value="1"/>
</dbReference>